<evidence type="ECO:0000313" key="2">
    <source>
        <dbReference type="Proteomes" id="UP001054841"/>
    </source>
</evidence>
<organism evidence="1 2">
    <name type="scientific">Pseudomonas phage PhL_UNISO_PA-DSM_ph0034</name>
    <dbReference type="NCBI Taxonomy" id="2812900"/>
    <lineage>
        <taxon>Viruses</taxon>
        <taxon>Duplodnaviria</taxon>
        <taxon>Heunggongvirae</taxon>
        <taxon>Uroviricota</taxon>
        <taxon>Caudoviricetes</taxon>
        <taxon>Vandenendeviridae</taxon>
        <taxon>Skurskavirinae</taxon>
        <taxon>Pakpunavirus</taxon>
        <taxon>Pakpunavirus ph0034</taxon>
    </lineage>
</organism>
<dbReference type="GeneID" id="80099976"/>
<protein>
    <submittedName>
        <fullName evidence="1">Uncharacterized protein</fullName>
    </submittedName>
</protein>
<dbReference type="KEGG" id="vg:80099976"/>
<sequence length="42" mass="4780">MRMHAIVYPVIAPLSRFAWHTNCISMTRVTLESGAFKVLCEV</sequence>
<proteinExistence type="predicted"/>
<reference evidence="1 2" key="1">
    <citation type="journal article" date="2022" name="Future Microbiol.">
        <title>Characterization and in vitro testing of newly isolated lytic bacteriophages for the biocontrol of Pseudomonas aeruginosa.</title>
        <authorList>
            <person name="Harada L.K."/>
            <person name="Silva E.C."/>
            <person name="Rossi F.P."/>
            <person name="Cieza B."/>
            <person name="Oliveira T.J."/>
            <person name="Pereira C."/>
            <person name="Tomazetto G."/>
            <person name="Silva B.B."/>
            <person name="Squina F.M."/>
            <person name="Vila M.M."/>
            <person name="Setubal J.C."/>
            <person name="Ha T."/>
            <person name="da Silva A.M."/>
            <person name="Balcao V.M."/>
        </authorList>
    </citation>
    <scope>NUCLEOTIDE SEQUENCE [LARGE SCALE GENOMIC DNA]</scope>
</reference>
<evidence type="ECO:0000313" key="1">
    <source>
        <dbReference type="EMBL" id="QYC95217.1"/>
    </source>
</evidence>
<accession>A0A9E6U436</accession>
<dbReference type="Proteomes" id="UP001054841">
    <property type="component" value="Segment"/>
</dbReference>
<dbReference type="EMBL" id="MW526259">
    <property type="protein sequence ID" value="QYC95217.1"/>
    <property type="molecule type" value="Genomic_DNA"/>
</dbReference>
<name>A0A9E6U436_9CAUD</name>
<dbReference type="RefSeq" id="YP_010763257.1">
    <property type="nucleotide sequence ID" value="NC_073610.1"/>
</dbReference>
<keyword evidence="2" id="KW-1185">Reference proteome</keyword>